<feature type="compositionally biased region" description="Low complexity" evidence="5">
    <location>
        <begin position="674"/>
        <end position="683"/>
    </location>
</feature>
<reference evidence="9" key="1">
    <citation type="journal article" date="2012" name="Nature">
        <title>The oyster genome reveals stress adaptation and complexity of shell formation.</title>
        <authorList>
            <person name="Zhang G."/>
            <person name="Fang X."/>
            <person name="Guo X."/>
            <person name="Li L."/>
            <person name="Luo R."/>
            <person name="Xu F."/>
            <person name="Yang P."/>
            <person name="Zhang L."/>
            <person name="Wang X."/>
            <person name="Qi H."/>
            <person name="Xiong Z."/>
            <person name="Que H."/>
            <person name="Xie Y."/>
            <person name="Holland P.W."/>
            <person name="Paps J."/>
            <person name="Zhu Y."/>
            <person name="Wu F."/>
            <person name="Chen Y."/>
            <person name="Wang J."/>
            <person name="Peng C."/>
            <person name="Meng J."/>
            <person name="Yang L."/>
            <person name="Liu J."/>
            <person name="Wen B."/>
            <person name="Zhang N."/>
            <person name="Huang Z."/>
            <person name="Zhu Q."/>
            <person name="Feng Y."/>
            <person name="Mount A."/>
            <person name="Hedgecock D."/>
            <person name="Xu Z."/>
            <person name="Liu Y."/>
            <person name="Domazet-Loso T."/>
            <person name="Du Y."/>
            <person name="Sun X."/>
            <person name="Zhang S."/>
            <person name="Liu B."/>
            <person name="Cheng P."/>
            <person name="Jiang X."/>
            <person name="Li J."/>
            <person name="Fan D."/>
            <person name="Wang W."/>
            <person name="Fu W."/>
            <person name="Wang T."/>
            <person name="Wang B."/>
            <person name="Zhang J."/>
            <person name="Peng Z."/>
            <person name="Li Y."/>
            <person name="Li N."/>
            <person name="Wang J."/>
            <person name="Chen M."/>
            <person name="He Y."/>
            <person name="Tan F."/>
            <person name="Song X."/>
            <person name="Zheng Q."/>
            <person name="Huang R."/>
            <person name="Yang H."/>
            <person name="Du X."/>
            <person name="Chen L."/>
            <person name="Yang M."/>
            <person name="Gaffney P.M."/>
            <person name="Wang S."/>
            <person name="Luo L."/>
            <person name="She Z."/>
            <person name="Ming Y."/>
            <person name="Huang W."/>
            <person name="Zhang S."/>
            <person name="Huang B."/>
            <person name="Zhang Y."/>
            <person name="Qu T."/>
            <person name="Ni P."/>
            <person name="Miao G."/>
            <person name="Wang J."/>
            <person name="Wang Q."/>
            <person name="Steinberg C.E."/>
            <person name="Wang H."/>
            <person name="Li N."/>
            <person name="Qian L."/>
            <person name="Zhang G."/>
            <person name="Li Y."/>
            <person name="Yang H."/>
            <person name="Liu X."/>
            <person name="Wang J."/>
            <person name="Yin Y."/>
            <person name="Wang J."/>
        </authorList>
    </citation>
    <scope>NUCLEOTIDE SEQUENCE [LARGE SCALE GENOMIC DNA]</scope>
    <source>
        <strain evidence="9">05x7-T-G4-1.051#20</strain>
    </source>
</reference>
<dbReference type="InterPro" id="IPR036873">
    <property type="entry name" value="Rhodanese-like_dom_sf"/>
</dbReference>
<dbReference type="GO" id="GO:0033550">
    <property type="term" value="F:MAP kinase tyrosine phosphatase activity"/>
    <property type="evidence" value="ECO:0007669"/>
    <property type="project" value="TreeGrafter"/>
</dbReference>
<protein>
    <recommendedName>
        <fullName evidence="2">protein-tyrosine-phosphatase</fullName>
        <ecNumber evidence="2">3.1.3.48</ecNumber>
    </recommendedName>
</protein>
<accession>K1RFC8</accession>
<evidence type="ECO:0000259" key="6">
    <source>
        <dbReference type="PROSITE" id="PS50054"/>
    </source>
</evidence>
<feature type="compositionally biased region" description="Polar residues" evidence="5">
    <location>
        <begin position="685"/>
        <end position="696"/>
    </location>
</feature>
<dbReference type="EC" id="3.1.3.48" evidence="2"/>
<evidence type="ECO:0000256" key="5">
    <source>
        <dbReference type="SAM" id="MobiDB-lite"/>
    </source>
</evidence>
<keyword evidence="3" id="KW-0378">Hydrolase</keyword>
<keyword evidence="4" id="KW-0904">Protein phosphatase</keyword>
<feature type="compositionally biased region" description="Low complexity" evidence="5">
    <location>
        <begin position="1001"/>
        <end position="1017"/>
    </location>
</feature>
<dbReference type="PRINTS" id="PR01764">
    <property type="entry name" value="MAPKPHPHTASE"/>
</dbReference>
<proteinExistence type="inferred from homology"/>
<dbReference type="SMART" id="SM00195">
    <property type="entry name" value="DSPc"/>
    <property type="match status" value="1"/>
</dbReference>
<evidence type="ECO:0000256" key="2">
    <source>
        <dbReference type="ARBA" id="ARBA00013064"/>
    </source>
</evidence>
<dbReference type="InterPro" id="IPR000340">
    <property type="entry name" value="Dual-sp_phosphatase_cat-dom"/>
</dbReference>
<dbReference type="InterPro" id="IPR000387">
    <property type="entry name" value="Tyr_Pase_dom"/>
</dbReference>
<evidence type="ECO:0000313" key="9">
    <source>
        <dbReference type="EMBL" id="EKC32836.1"/>
    </source>
</evidence>
<feature type="domain" description="Rhodanese" evidence="8">
    <location>
        <begin position="79"/>
        <end position="145"/>
    </location>
</feature>
<evidence type="ECO:0000256" key="4">
    <source>
        <dbReference type="ARBA" id="ARBA00022912"/>
    </source>
</evidence>
<dbReference type="HOGENOM" id="CLU_269192_0_0_1"/>
<dbReference type="InterPro" id="IPR029021">
    <property type="entry name" value="Prot-tyrosine_phosphatase-like"/>
</dbReference>
<dbReference type="InterPro" id="IPR016130">
    <property type="entry name" value="Tyr_Pase_AS"/>
</dbReference>
<dbReference type="PROSITE" id="PS50054">
    <property type="entry name" value="TYR_PHOSPHATASE_DUAL"/>
    <property type="match status" value="1"/>
</dbReference>
<evidence type="ECO:0000256" key="1">
    <source>
        <dbReference type="ARBA" id="ARBA00008601"/>
    </source>
</evidence>
<feature type="compositionally biased region" description="Polar residues" evidence="5">
    <location>
        <begin position="527"/>
        <end position="542"/>
    </location>
</feature>
<feature type="region of interest" description="Disordered" evidence="5">
    <location>
        <begin position="901"/>
        <end position="925"/>
    </location>
</feature>
<feature type="compositionally biased region" description="Polar residues" evidence="5">
    <location>
        <begin position="586"/>
        <end position="595"/>
    </location>
</feature>
<dbReference type="PROSITE" id="PS00383">
    <property type="entry name" value="TYR_PHOSPHATASE_1"/>
    <property type="match status" value="1"/>
</dbReference>
<sequence length="1216" mass="134055">MMMLAVGYYLGHPWLIFGNRMTNSVMDNVDPPGPVVSGDWSAQELEEEMLNGEELLDLDQSDSWILLDPDILASMLRNGLDKVLLIDSRSFLEYNTSRIQQSVNLCCSKLVKRRLQVDKVHVGDLLSQTCHLDIEEYSEVIVYDQCTESPDTLTADNFLFILLRKLVMCTTFNSVSLLKVIVNSLSVKKAVIGKNFGGRHIDPYNNKKTTHRKPSCSTPGKSRTWVRAGGPVLTNSPRIPGAVNGGRWQKNQEFCSMFTVPLTRAMLTALCVLYTDITGGYLAFQAMHPSLCENKPPSSYKCTPLTSLSQPCMPVANVGPTRILPFLYLGSHRDAMSQETIQINDISYILNVSITCPQSPFVQDGHFHRIPVNDNYSAKLLPFFHQAFQFIDKVREANGSVMIHCLAGISRSPTLAIAYVMKHLHMYVKDKRPTISPNFNFLGQLLEYEKWIKQEEEELRQRQESLGSLTDGKTTPIIMDLQMCSPSSPIAKATKPFTFDPQWEPRVQDRDLKRDTNDNLPLLADSDSWNNFQCSGKSTSSKMETDLPEKRKFSDSSTLCSGYPHISDSNPVTPSAELSPFPFGVSTLNNGSRSDSPQEWKVQKDCKRKSPSPTPKSPVSRSFTLSLSPVPLPSEGIGAPRDRKRSLGSPMTKPSTLMSPLSRSPGKPFIKPFSLPLSPVLSPDTPETSDPVNSDPTIKDSSNHQQETAAQRNDRKAVSKPFSLPLSSVNSPDVRDSTNNQQKKFKQERNFHLPLSSQSQRDNSQSEQRESRSRPFVLPVSPLVSSEKSLSITDGNSPLPSPALTPVKSPSRSFTLPLSTVSLHTNERNKATVDLVSPCRPRQCPELPSPRLESAEHCHMETTSPSLPDSTPLYIVSESCKSQQKFDLSLSVSQSKCCETLTAPSSSPRPPSSLPHTLGVPGRTSELRCPPSQTIYSPSAALAELHFSHSVVERIDKPTPLQKFPSTSLDKLNFTPCFATENRTKESVCSMEADHGEPGEGTSLASIGSGSSSTVTSPVGHQVTLRVRENRAKRPLIRPNSIAFSKYPTFDLGSDCQESPSSASSTSQDDAADTYLLQNGKRSKASDSHTGRYTERDVYRKITAAMESAMFRTQVYEASRKARSLDDILVSGDPLVAKQAGTGCSPFGKFPPRCGLGPQRFNSPGIYENITCHASSEVYQSSSSISSNGSHGSLHGSLEIIQVGECPNKRRKTSDK</sequence>
<dbReference type="CDD" id="cd01446">
    <property type="entry name" value="DSP_MapKP"/>
    <property type="match status" value="1"/>
</dbReference>
<dbReference type="InterPro" id="IPR020422">
    <property type="entry name" value="TYR_PHOSPHATASE_DUAL_dom"/>
</dbReference>
<dbReference type="GO" id="GO:0043409">
    <property type="term" value="P:negative regulation of MAPK cascade"/>
    <property type="evidence" value="ECO:0007669"/>
    <property type="project" value="TreeGrafter"/>
</dbReference>
<dbReference type="InterPro" id="IPR008343">
    <property type="entry name" value="MKP"/>
</dbReference>
<feature type="compositionally biased region" description="Basic and acidic residues" evidence="5">
    <location>
        <begin position="989"/>
        <end position="998"/>
    </location>
</feature>
<feature type="compositionally biased region" description="Polar residues" evidence="5">
    <location>
        <begin position="783"/>
        <end position="798"/>
    </location>
</feature>
<evidence type="ECO:0000259" key="7">
    <source>
        <dbReference type="PROSITE" id="PS50056"/>
    </source>
</evidence>
<dbReference type="PROSITE" id="PS50206">
    <property type="entry name" value="RHODANESE_3"/>
    <property type="match status" value="1"/>
</dbReference>
<dbReference type="PROSITE" id="PS50056">
    <property type="entry name" value="TYR_PHOSPHATASE_2"/>
    <property type="match status" value="1"/>
</dbReference>
<feature type="compositionally biased region" description="Polar residues" evidence="5">
    <location>
        <begin position="725"/>
        <end position="742"/>
    </location>
</feature>
<organism evidence="9">
    <name type="scientific">Magallana gigas</name>
    <name type="common">Pacific oyster</name>
    <name type="synonym">Crassostrea gigas</name>
    <dbReference type="NCBI Taxonomy" id="29159"/>
    <lineage>
        <taxon>Eukaryota</taxon>
        <taxon>Metazoa</taxon>
        <taxon>Spiralia</taxon>
        <taxon>Lophotrochozoa</taxon>
        <taxon>Mollusca</taxon>
        <taxon>Bivalvia</taxon>
        <taxon>Autobranchia</taxon>
        <taxon>Pteriomorphia</taxon>
        <taxon>Ostreida</taxon>
        <taxon>Ostreoidea</taxon>
        <taxon>Ostreidae</taxon>
        <taxon>Magallana</taxon>
    </lineage>
</organism>
<feature type="compositionally biased region" description="Basic and acidic residues" evidence="5">
    <location>
        <begin position="506"/>
        <end position="517"/>
    </location>
</feature>
<dbReference type="EMBL" id="JH818017">
    <property type="protein sequence ID" value="EKC32836.1"/>
    <property type="molecule type" value="Genomic_DNA"/>
</dbReference>
<dbReference type="GO" id="GO:0005737">
    <property type="term" value="C:cytoplasm"/>
    <property type="evidence" value="ECO:0007669"/>
    <property type="project" value="TreeGrafter"/>
</dbReference>
<dbReference type="SUPFAM" id="SSF52821">
    <property type="entry name" value="Rhodanese/Cell cycle control phosphatase"/>
    <property type="match status" value="1"/>
</dbReference>
<feature type="domain" description="Tyrosine specific protein phosphatases" evidence="7">
    <location>
        <begin position="388"/>
        <end position="430"/>
    </location>
</feature>
<dbReference type="PANTHER" id="PTHR10159:SF533">
    <property type="entry name" value="TYROSINE-PROTEIN PHOSPHATASE VHP-1"/>
    <property type="match status" value="1"/>
</dbReference>
<dbReference type="GO" id="GO:0008330">
    <property type="term" value="F:protein tyrosine/threonine phosphatase activity"/>
    <property type="evidence" value="ECO:0007669"/>
    <property type="project" value="TreeGrafter"/>
</dbReference>
<feature type="compositionally biased region" description="Low complexity" evidence="5">
    <location>
        <begin position="756"/>
        <end position="766"/>
    </location>
</feature>
<dbReference type="SUPFAM" id="SSF52799">
    <property type="entry name" value="(Phosphotyrosine protein) phosphatases II"/>
    <property type="match status" value="1"/>
</dbReference>
<dbReference type="Gene3D" id="3.90.190.10">
    <property type="entry name" value="Protein tyrosine phosphatase superfamily"/>
    <property type="match status" value="1"/>
</dbReference>
<dbReference type="GO" id="GO:0017017">
    <property type="term" value="F:MAP kinase tyrosine/serine/threonine phosphatase activity"/>
    <property type="evidence" value="ECO:0007669"/>
    <property type="project" value="InterPro"/>
</dbReference>
<feature type="compositionally biased region" description="Basic and acidic residues" evidence="5">
    <location>
        <begin position="596"/>
        <end position="605"/>
    </location>
</feature>
<dbReference type="Pfam" id="PF00581">
    <property type="entry name" value="Rhodanese"/>
    <property type="match status" value="1"/>
</dbReference>
<comment type="similarity">
    <text evidence="1">Belongs to the protein-tyrosine phosphatase family. Non-receptor class dual specificity subfamily.</text>
</comment>
<feature type="region of interest" description="Disordered" evidence="5">
    <location>
        <begin position="495"/>
        <end position="812"/>
    </location>
</feature>
<dbReference type="InParanoid" id="K1RFC8"/>
<evidence type="ECO:0000259" key="8">
    <source>
        <dbReference type="PROSITE" id="PS50206"/>
    </source>
</evidence>
<feature type="compositionally biased region" description="Polar residues" evidence="5">
    <location>
        <begin position="652"/>
        <end position="662"/>
    </location>
</feature>
<feature type="domain" description="Tyrosine-protein phosphatase" evidence="6">
    <location>
        <begin position="319"/>
        <end position="464"/>
    </location>
</feature>
<gene>
    <name evidence="9" type="ORF">CGI_10013694</name>
</gene>
<dbReference type="PANTHER" id="PTHR10159">
    <property type="entry name" value="DUAL SPECIFICITY PROTEIN PHOSPHATASE"/>
    <property type="match status" value="1"/>
</dbReference>
<name>K1RFC8_MAGGI</name>
<dbReference type="CDD" id="cd14568">
    <property type="entry name" value="DSP_MKP_classIII"/>
    <property type="match status" value="1"/>
</dbReference>
<dbReference type="Gene3D" id="3.40.250.10">
    <property type="entry name" value="Rhodanese-like domain"/>
    <property type="match status" value="1"/>
</dbReference>
<dbReference type="Pfam" id="PF00782">
    <property type="entry name" value="DSPc"/>
    <property type="match status" value="1"/>
</dbReference>
<feature type="compositionally biased region" description="Basic and acidic residues" evidence="5">
    <location>
        <begin position="543"/>
        <end position="554"/>
    </location>
</feature>
<feature type="region of interest" description="Disordered" evidence="5">
    <location>
        <begin position="989"/>
        <end position="1032"/>
    </location>
</feature>
<evidence type="ECO:0000256" key="3">
    <source>
        <dbReference type="ARBA" id="ARBA00022801"/>
    </source>
</evidence>
<dbReference type="AlphaFoldDB" id="K1RFC8"/>
<dbReference type="InterPro" id="IPR001763">
    <property type="entry name" value="Rhodanese-like_dom"/>
</dbReference>